<dbReference type="GeneID" id="300295548"/>
<protein>
    <submittedName>
        <fullName evidence="2">Uncharacterized protein</fullName>
    </submittedName>
</protein>
<name>A0ABR6MIF7_MICEC</name>
<dbReference type="RefSeq" id="WP_184686867.1">
    <property type="nucleotide sequence ID" value="NZ_JACHJC010000001.1"/>
</dbReference>
<comment type="caution">
    <text evidence="2">The sequence shown here is derived from an EMBL/GenBank/DDBJ whole genome shotgun (WGS) entry which is preliminary data.</text>
</comment>
<accession>A0ABR6MIF7</accession>
<feature type="chain" id="PRO_5047169603" evidence="1">
    <location>
        <begin position="19"/>
        <end position="72"/>
    </location>
</feature>
<sequence>MTAMTAAAIAVSASPALADHGAFMTVGYYTKYQSQACTSHAAQLNLNPFDDWSEASCHPMSDGRIALVAKHS</sequence>
<dbReference type="Proteomes" id="UP000618986">
    <property type="component" value="Unassembled WGS sequence"/>
</dbReference>
<reference evidence="2 3" key="1">
    <citation type="submission" date="2020-08" db="EMBL/GenBank/DDBJ databases">
        <title>Sequencing the genomes of 1000 actinobacteria strains.</title>
        <authorList>
            <person name="Klenk H.-P."/>
        </authorList>
    </citation>
    <scope>NUCLEOTIDE SEQUENCE [LARGE SCALE GENOMIC DNA]</scope>
    <source>
        <strain evidence="2 3">DSM 43036</strain>
    </source>
</reference>
<evidence type="ECO:0000313" key="2">
    <source>
        <dbReference type="EMBL" id="MBB5115180.1"/>
    </source>
</evidence>
<organism evidence="2 3">
    <name type="scientific">Micromonospora echinospora</name>
    <name type="common">Micromonospora purpurea</name>
    <dbReference type="NCBI Taxonomy" id="1877"/>
    <lineage>
        <taxon>Bacteria</taxon>
        <taxon>Bacillati</taxon>
        <taxon>Actinomycetota</taxon>
        <taxon>Actinomycetes</taxon>
        <taxon>Micromonosporales</taxon>
        <taxon>Micromonosporaceae</taxon>
        <taxon>Micromonospora</taxon>
    </lineage>
</organism>
<keyword evidence="3" id="KW-1185">Reference proteome</keyword>
<keyword evidence="1" id="KW-0732">Signal</keyword>
<proteinExistence type="predicted"/>
<gene>
    <name evidence="2" type="ORF">FHU28_005019</name>
</gene>
<evidence type="ECO:0000256" key="1">
    <source>
        <dbReference type="SAM" id="SignalP"/>
    </source>
</evidence>
<dbReference type="EMBL" id="JACHJC010000001">
    <property type="protein sequence ID" value="MBB5115180.1"/>
    <property type="molecule type" value="Genomic_DNA"/>
</dbReference>
<feature type="signal peptide" evidence="1">
    <location>
        <begin position="1"/>
        <end position="18"/>
    </location>
</feature>
<evidence type="ECO:0000313" key="3">
    <source>
        <dbReference type="Proteomes" id="UP000618986"/>
    </source>
</evidence>